<feature type="domain" description="Bet v I/Major latex protein" evidence="2">
    <location>
        <begin position="4"/>
        <end position="154"/>
    </location>
</feature>
<evidence type="ECO:0000313" key="4">
    <source>
        <dbReference type="Proteomes" id="UP000289738"/>
    </source>
</evidence>
<dbReference type="EMBL" id="SDMP01000017">
    <property type="protein sequence ID" value="RYR00071.1"/>
    <property type="molecule type" value="Genomic_DNA"/>
</dbReference>
<dbReference type="PANTHER" id="PTHR31338">
    <property type="entry name" value="POLYKETIDE CYCLASE/DEHYDRASE AND LIPID TRANSPORT SUPERFAMILY PROTEIN"/>
    <property type="match status" value="1"/>
</dbReference>
<keyword evidence="4" id="KW-1185">Reference proteome</keyword>
<comment type="caution">
    <text evidence="3">The sequence shown here is derived from an EMBL/GenBank/DDBJ whole genome shotgun (WGS) entry which is preliminary data.</text>
</comment>
<dbReference type="GO" id="GO:0006952">
    <property type="term" value="P:defense response"/>
    <property type="evidence" value="ECO:0007669"/>
    <property type="project" value="InterPro"/>
</dbReference>
<dbReference type="Proteomes" id="UP000289738">
    <property type="component" value="Chromosome B07"/>
</dbReference>
<dbReference type="AlphaFoldDB" id="A0A444YDT2"/>
<proteinExistence type="inferred from homology"/>
<name>A0A444YDT2_ARAHY</name>
<dbReference type="CDD" id="cd07816">
    <property type="entry name" value="Bet_v1-like"/>
    <property type="match status" value="1"/>
</dbReference>
<dbReference type="PANTHER" id="PTHR31338:SF16">
    <property type="entry name" value="POLYKETIDE CYCLASE_DEHYDRASE AND LIPID TRANSPORT SUPERFAMILY PROTEIN"/>
    <property type="match status" value="1"/>
</dbReference>
<dbReference type="SMART" id="SM01037">
    <property type="entry name" value="Bet_v_1"/>
    <property type="match status" value="1"/>
</dbReference>
<organism evidence="3 4">
    <name type="scientific">Arachis hypogaea</name>
    <name type="common">Peanut</name>
    <dbReference type="NCBI Taxonomy" id="3818"/>
    <lineage>
        <taxon>Eukaryota</taxon>
        <taxon>Viridiplantae</taxon>
        <taxon>Streptophyta</taxon>
        <taxon>Embryophyta</taxon>
        <taxon>Tracheophyta</taxon>
        <taxon>Spermatophyta</taxon>
        <taxon>Magnoliopsida</taxon>
        <taxon>eudicotyledons</taxon>
        <taxon>Gunneridae</taxon>
        <taxon>Pentapetalae</taxon>
        <taxon>rosids</taxon>
        <taxon>fabids</taxon>
        <taxon>Fabales</taxon>
        <taxon>Fabaceae</taxon>
        <taxon>Papilionoideae</taxon>
        <taxon>50 kb inversion clade</taxon>
        <taxon>dalbergioids sensu lato</taxon>
        <taxon>Dalbergieae</taxon>
        <taxon>Pterocarpus clade</taxon>
        <taxon>Arachis</taxon>
    </lineage>
</organism>
<dbReference type="SUPFAM" id="SSF55961">
    <property type="entry name" value="Bet v1-like"/>
    <property type="match status" value="1"/>
</dbReference>
<evidence type="ECO:0000256" key="1">
    <source>
        <dbReference type="ARBA" id="ARBA00038242"/>
    </source>
</evidence>
<evidence type="ECO:0000259" key="2">
    <source>
        <dbReference type="SMART" id="SM01037"/>
    </source>
</evidence>
<reference evidence="3 4" key="1">
    <citation type="submission" date="2019-01" db="EMBL/GenBank/DDBJ databases">
        <title>Sequencing of cultivated peanut Arachis hypogaea provides insights into genome evolution and oil improvement.</title>
        <authorList>
            <person name="Chen X."/>
        </authorList>
    </citation>
    <scope>NUCLEOTIDE SEQUENCE [LARGE SCALE GENOMIC DNA]</scope>
    <source>
        <strain evidence="4">cv. Fuhuasheng</strain>
        <tissue evidence="3">Leaves</tissue>
    </source>
</reference>
<dbReference type="Gene3D" id="3.30.530.20">
    <property type="match status" value="1"/>
</dbReference>
<dbReference type="InterPro" id="IPR000916">
    <property type="entry name" value="Bet_v_I/MLP"/>
</dbReference>
<dbReference type="Pfam" id="PF00407">
    <property type="entry name" value="Bet_v_1"/>
    <property type="match status" value="1"/>
</dbReference>
<accession>A0A444YDT2</accession>
<dbReference type="STRING" id="3818.A0A444YDT2"/>
<dbReference type="InterPro" id="IPR023393">
    <property type="entry name" value="START-like_dom_sf"/>
</dbReference>
<comment type="similarity">
    <text evidence="1">Belongs to the MLP family.</text>
</comment>
<protein>
    <recommendedName>
        <fullName evidence="2">Bet v I/Major latex protein domain-containing protein</fullName>
    </recommendedName>
</protein>
<evidence type="ECO:0000313" key="3">
    <source>
        <dbReference type="EMBL" id="RYR00071.1"/>
    </source>
</evidence>
<dbReference type="InterPro" id="IPR052006">
    <property type="entry name" value="MLP-like"/>
</dbReference>
<gene>
    <name evidence="3" type="ORF">Ahy_B07g088128</name>
</gene>
<sequence length="154" mass="17813">MVALLSGKISIEVVIQVAASKFFNVLAKQFHNVPNICERIHGSKLHEGDDWHSTDSVKQWTLLIDGKVKTLKERIEAIDEENKSIIYQAFDDDISEHYKVFRSILQVNEKNDECACINWTIEYEKINENVETPYAYLDFEEKITKDIADHVLKA</sequence>